<evidence type="ECO:0000313" key="1">
    <source>
        <dbReference type="EMBL" id="RZU46650.1"/>
    </source>
</evidence>
<comment type="caution">
    <text evidence="1">The sequence shown here is derived from an EMBL/GenBank/DDBJ whole genome shotgun (WGS) entry which is preliminary data.</text>
</comment>
<reference evidence="1 2" key="1">
    <citation type="submission" date="2019-02" db="EMBL/GenBank/DDBJ databases">
        <title>Sequencing the genomes of 1000 actinobacteria strains.</title>
        <authorList>
            <person name="Klenk H.-P."/>
        </authorList>
    </citation>
    <scope>NUCLEOTIDE SEQUENCE [LARGE SCALE GENOMIC DNA]</scope>
    <source>
        <strain evidence="1 2">DSM 45162</strain>
    </source>
</reference>
<dbReference type="EMBL" id="SHKY01000002">
    <property type="protein sequence ID" value="RZU46650.1"/>
    <property type="molecule type" value="Genomic_DNA"/>
</dbReference>
<name>A0A4Q7Z850_9ACTN</name>
<proteinExistence type="predicted"/>
<accession>A0A4Q7Z850</accession>
<sequence>MTHPVHLPALDGRDPLGFLAALGVLRLLTDHDHPGTLLSFDPQTATAIIHSGHPDIDTIVTALGGIVSSTSEHAAIPGVPDDFPPANPGTGGDPLRVPRHAYNAKAITLNDQDTTGRAHAWHGALVTDLAVDDRGRCRPTPYTAPAGQQALRTFFHKPLTAVRRHPPALKEALTGWRRIDRLPRLDILTGESLDHRAIRDAVDQPDGESRPSAVPGATWLATMALPLLRLTSTGARRTATCWYELPGQGTEIMIWPLWRPPLDTHATQALLEHPAIRPEVIDAVPTASLTRLRPLGVITIAAARRLAKAKSDGELAPTSIQIT</sequence>
<evidence type="ECO:0000313" key="2">
    <source>
        <dbReference type="Proteomes" id="UP000292564"/>
    </source>
</evidence>
<organism evidence="1 2">
    <name type="scientific">Krasilnikovia cinnamomea</name>
    <dbReference type="NCBI Taxonomy" id="349313"/>
    <lineage>
        <taxon>Bacteria</taxon>
        <taxon>Bacillati</taxon>
        <taxon>Actinomycetota</taxon>
        <taxon>Actinomycetes</taxon>
        <taxon>Micromonosporales</taxon>
        <taxon>Micromonosporaceae</taxon>
        <taxon>Krasilnikovia</taxon>
    </lineage>
</organism>
<dbReference type="AlphaFoldDB" id="A0A4Q7Z850"/>
<keyword evidence="2" id="KW-1185">Reference proteome</keyword>
<dbReference type="Proteomes" id="UP000292564">
    <property type="component" value="Unassembled WGS sequence"/>
</dbReference>
<gene>
    <name evidence="1" type="ORF">EV385_6726</name>
</gene>
<protein>
    <submittedName>
        <fullName evidence="1">Uncharacterized protein</fullName>
    </submittedName>
</protein>